<dbReference type="OrthoDB" id="3358371at2759"/>
<evidence type="ECO:0000313" key="4">
    <source>
        <dbReference type="EMBL" id="OJI98668.1"/>
    </source>
</evidence>
<dbReference type="GeneID" id="63729799"/>
<sequence length="311" mass="33415">MSKLVVFGATGQQGHAITTTILSHPTLSKKYSLRGITRDASKPKPQALTNKGVEITEANLDDPSTLPAAVQNAHTVILITETQYVADLKARETRQAKAVADAAVAAGVKFFIFSTAVHCIDLWNGGPVDQFDVKAEIERYLRTLPFKLGTAYIAPGMFMQNLATVMAPRRQEDGSFAIVGINHPSTKIPMIDSAGDSGAYLVPFLEDPEGSNGKTVYASSTMHSLDEMAGIISKASGESVKYVQIPKSVYQGFMSEEQGGRMVAMMSFFDGPGYYGEGTAEKVAEAVDLVKNSGGKLSSFEEFAEKNLKTL</sequence>
<dbReference type="InterPro" id="IPR008030">
    <property type="entry name" value="NmrA-like"/>
</dbReference>
<evidence type="ECO:0000256" key="1">
    <source>
        <dbReference type="ARBA" id="ARBA00006328"/>
    </source>
</evidence>
<dbReference type="InterPro" id="IPR036291">
    <property type="entry name" value="NAD(P)-bd_dom_sf"/>
</dbReference>
<name>A0A1L9PAY4_ASPVE</name>
<keyword evidence="2" id="KW-0521">NADP</keyword>
<gene>
    <name evidence="4" type="ORF">ASPVEDRAFT_50325</name>
</gene>
<accession>A0A1L9PAY4</accession>
<dbReference type="AlphaFoldDB" id="A0A1L9PAY4"/>
<dbReference type="RefSeq" id="XP_040664431.1">
    <property type="nucleotide sequence ID" value="XM_040814288.1"/>
</dbReference>
<evidence type="ECO:0000313" key="5">
    <source>
        <dbReference type="Proteomes" id="UP000184073"/>
    </source>
</evidence>
<dbReference type="Gene3D" id="3.40.50.720">
    <property type="entry name" value="NAD(P)-binding Rossmann-like Domain"/>
    <property type="match status" value="1"/>
</dbReference>
<dbReference type="Pfam" id="PF05368">
    <property type="entry name" value="NmrA"/>
    <property type="match status" value="1"/>
</dbReference>
<dbReference type="STRING" id="1036611.A0A1L9PAY4"/>
<protein>
    <recommendedName>
        <fullName evidence="3">NmrA-like domain-containing protein</fullName>
    </recommendedName>
</protein>
<evidence type="ECO:0000256" key="2">
    <source>
        <dbReference type="ARBA" id="ARBA00022857"/>
    </source>
</evidence>
<evidence type="ECO:0000259" key="3">
    <source>
        <dbReference type="Pfam" id="PF05368"/>
    </source>
</evidence>
<dbReference type="InterPro" id="IPR051164">
    <property type="entry name" value="NmrA-like_oxidored"/>
</dbReference>
<dbReference type="PANTHER" id="PTHR42748:SF11">
    <property type="entry name" value="NMRA-LIKE DOMAIN-CONTAINING PROTEIN"/>
    <property type="match status" value="1"/>
</dbReference>
<proteinExistence type="inferred from homology"/>
<organism evidence="4 5">
    <name type="scientific">Aspergillus versicolor CBS 583.65</name>
    <dbReference type="NCBI Taxonomy" id="1036611"/>
    <lineage>
        <taxon>Eukaryota</taxon>
        <taxon>Fungi</taxon>
        <taxon>Dikarya</taxon>
        <taxon>Ascomycota</taxon>
        <taxon>Pezizomycotina</taxon>
        <taxon>Eurotiomycetes</taxon>
        <taxon>Eurotiomycetidae</taxon>
        <taxon>Eurotiales</taxon>
        <taxon>Aspergillaceae</taxon>
        <taxon>Aspergillus</taxon>
        <taxon>Aspergillus subgen. Nidulantes</taxon>
    </lineage>
</organism>
<dbReference type="GO" id="GO:0005634">
    <property type="term" value="C:nucleus"/>
    <property type="evidence" value="ECO:0007669"/>
    <property type="project" value="TreeGrafter"/>
</dbReference>
<dbReference type="Proteomes" id="UP000184073">
    <property type="component" value="Unassembled WGS sequence"/>
</dbReference>
<dbReference type="PANTHER" id="PTHR42748">
    <property type="entry name" value="NITROGEN METABOLITE REPRESSION PROTEIN NMRA FAMILY MEMBER"/>
    <property type="match status" value="1"/>
</dbReference>
<feature type="domain" description="NmrA-like" evidence="3">
    <location>
        <begin position="2"/>
        <end position="303"/>
    </location>
</feature>
<comment type="similarity">
    <text evidence="1">Belongs to the NmrA-type oxidoreductase family.</text>
</comment>
<dbReference type="VEuPathDB" id="FungiDB:ASPVEDRAFT_50325"/>
<dbReference type="EMBL" id="KV878126">
    <property type="protein sequence ID" value="OJI98668.1"/>
    <property type="molecule type" value="Genomic_DNA"/>
</dbReference>
<dbReference type="Gene3D" id="3.90.25.10">
    <property type="entry name" value="UDP-galactose 4-epimerase, domain 1"/>
    <property type="match status" value="1"/>
</dbReference>
<reference evidence="5" key="1">
    <citation type="journal article" date="2017" name="Genome Biol.">
        <title>Comparative genomics reveals high biological diversity and specific adaptations in the industrially and medically important fungal genus Aspergillus.</title>
        <authorList>
            <person name="de Vries R.P."/>
            <person name="Riley R."/>
            <person name="Wiebenga A."/>
            <person name="Aguilar-Osorio G."/>
            <person name="Amillis S."/>
            <person name="Uchima C.A."/>
            <person name="Anderluh G."/>
            <person name="Asadollahi M."/>
            <person name="Askin M."/>
            <person name="Barry K."/>
            <person name="Battaglia E."/>
            <person name="Bayram O."/>
            <person name="Benocci T."/>
            <person name="Braus-Stromeyer S.A."/>
            <person name="Caldana C."/>
            <person name="Canovas D."/>
            <person name="Cerqueira G.C."/>
            <person name="Chen F."/>
            <person name="Chen W."/>
            <person name="Choi C."/>
            <person name="Clum A."/>
            <person name="Dos Santos R.A."/>
            <person name="Damasio A.R."/>
            <person name="Diallinas G."/>
            <person name="Emri T."/>
            <person name="Fekete E."/>
            <person name="Flipphi M."/>
            <person name="Freyberg S."/>
            <person name="Gallo A."/>
            <person name="Gournas C."/>
            <person name="Habgood R."/>
            <person name="Hainaut M."/>
            <person name="Harispe M.L."/>
            <person name="Henrissat B."/>
            <person name="Hilden K.S."/>
            <person name="Hope R."/>
            <person name="Hossain A."/>
            <person name="Karabika E."/>
            <person name="Karaffa L."/>
            <person name="Karanyi Z."/>
            <person name="Krasevec N."/>
            <person name="Kuo A."/>
            <person name="Kusch H."/>
            <person name="LaButti K."/>
            <person name="Lagendijk E.L."/>
            <person name="Lapidus A."/>
            <person name="Levasseur A."/>
            <person name="Lindquist E."/>
            <person name="Lipzen A."/>
            <person name="Logrieco A.F."/>
            <person name="MacCabe A."/>
            <person name="Maekelae M.R."/>
            <person name="Malavazi I."/>
            <person name="Melin P."/>
            <person name="Meyer V."/>
            <person name="Mielnichuk N."/>
            <person name="Miskei M."/>
            <person name="Molnar A.P."/>
            <person name="Mule G."/>
            <person name="Ngan C.Y."/>
            <person name="Orejas M."/>
            <person name="Orosz E."/>
            <person name="Ouedraogo J.P."/>
            <person name="Overkamp K.M."/>
            <person name="Park H.-S."/>
            <person name="Perrone G."/>
            <person name="Piumi F."/>
            <person name="Punt P.J."/>
            <person name="Ram A.F."/>
            <person name="Ramon A."/>
            <person name="Rauscher S."/>
            <person name="Record E."/>
            <person name="Riano-Pachon D.M."/>
            <person name="Robert V."/>
            <person name="Roehrig J."/>
            <person name="Ruller R."/>
            <person name="Salamov A."/>
            <person name="Salih N.S."/>
            <person name="Samson R.A."/>
            <person name="Sandor E."/>
            <person name="Sanguinetti M."/>
            <person name="Schuetze T."/>
            <person name="Sepcic K."/>
            <person name="Shelest E."/>
            <person name="Sherlock G."/>
            <person name="Sophianopoulou V."/>
            <person name="Squina F.M."/>
            <person name="Sun H."/>
            <person name="Susca A."/>
            <person name="Todd R.B."/>
            <person name="Tsang A."/>
            <person name="Unkles S.E."/>
            <person name="van de Wiele N."/>
            <person name="van Rossen-Uffink D."/>
            <person name="Oliveira J.V."/>
            <person name="Vesth T.C."/>
            <person name="Visser J."/>
            <person name="Yu J.-H."/>
            <person name="Zhou M."/>
            <person name="Andersen M.R."/>
            <person name="Archer D.B."/>
            <person name="Baker S.E."/>
            <person name="Benoit I."/>
            <person name="Brakhage A.A."/>
            <person name="Braus G.H."/>
            <person name="Fischer R."/>
            <person name="Frisvad J.C."/>
            <person name="Goldman G.H."/>
            <person name="Houbraken J."/>
            <person name="Oakley B."/>
            <person name="Pocsi I."/>
            <person name="Scazzocchio C."/>
            <person name="Seiboth B."/>
            <person name="vanKuyk P.A."/>
            <person name="Wortman J."/>
            <person name="Dyer P.S."/>
            <person name="Grigoriev I.V."/>
        </authorList>
    </citation>
    <scope>NUCLEOTIDE SEQUENCE [LARGE SCALE GENOMIC DNA]</scope>
    <source>
        <strain evidence="5">CBS 583.65</strain>
    </source>
</reference>
<keyword evidence="5" id="KW-1185">Reference proteome</keyword>
<dbReference type="SUPFAM" id="SSF51735">
    <property type="entry name" value="NAD(P)-binding Rossmann-fold domains"/>
    <property type="match status" value="1"/>
</dbReference>